<feature type="compositionally biased region" description="Basic and acidic residues" evidence="4">
    <location>
        <begin position="551"/>
        <end position="576"/>
    </location>
</feature>
<feature type="compositionally biased region" description="Basic and acidic residues" evidence="4">
    <location>
        <begin position="12"/>
        <end position="28"/>
    </location>
</feature>
<keyword evidence="2 3" id="KW-0694">RNA-binding</keyword>
<evidence type="ECO:0000256" key="4">
    <source>
        <dbReference type="SAM" id="MobiDB-lite"/>
    </source>
</evidence>
<feature type="region of interest" description="Disordered" evidence="4">
    <location>
        <begin position="546"/>
        <end position="576"/>
    </location>
</feature>
<dbReference type="SUPFAM" id="SSF54928">
    <property type="entry name" value="RNA-binding domain, RBD"/>
    <property type="match status" value="1"/>
</dbReference>
<accession>A0A7M7KC72</accession>
<dbReference type="EnsemblMetazoa" id="XM_022808999">
    <property type="protein sequence ID" value="XP_022664734"/>
    <property type="gene ID" value="LOC111251894"/>
</dbReference>
<feature type="region of interest" description="Disordered" evidence="4">
    <location>
        <begin position="1"/>
        <end position="38"/>
    </location>
</feature>
<keyword evidence="7" id="KW-1185">Reference proteome</keyword>
<dbReference type="InterPro" id="IPR035979">
    <property type="entry name" value="RBD_domain_sf"/>
</dbReference>
<evidence type="ECO:0000259" key="5">
    <source>
        <dbReference type="PROSITE" id="PS50102"/>
    </source>
</evidence>
<dbReference type="Pfam" id="PF08075">
    <property type="entry name" value="NOPS"/>
    <property type="match status" value="1"/>
</dbReference>
<feature type="compositionally biased region" description="Gly residues" evidence="4">
    <location>
        <begin position="600"/>
        <end position="619"/>
    </location>
</feature>
<dbReference type="InterPro" id="IPR012975">
    <property type="entry name" value="NOPS"/>
</dbReference>
<organism evidence="6 7">
    <name type="scientific">Varroa destructor</name>
    <name type="common">Honeybee mite</name>
    <dbReference type="NCBI Taxonomy" id="109461"/>
    <lineage>
        <taxon>Eukaryota</taxon>
        <taxon>Metazoa</taxon>
        <taxon>Ecdysozoa</taxon>
        <taxon>Arthropoda</taxon>
        <taxon>Chelicerata</taxon>
        <taxon>Arachnida</taxon>
        <taxon>Acari</taxon>
        <taxon>Parasitiformes</taxon>
        <taxon>Mesostigmata</taxon>
        <taxon>Gamasina</taxon>
        <taxon>Dermanyssoidea</taxon>
        <taxon>Varroidae</taxon>
        <taxon>Varroa</taxon>
    </lineage>
</organism>
<dbReference type="PANTHER" id="PTHR23189">
    <property type="entry name" value="RNA RECOGNITION MOTIF-CONTAINING"/>
    <property type="match status" value="1"/>
</dbReference>
<evidence type="ECO:0000313" key="6">
    <source>
        <dbReference type="EnsemblMetazoa" id="XP_022664734"/>
    </source>
</evidence>
<protein>
    <recommendedName>
        <fullName evidence="5">RRM domain-containing protein</fullName>
    </recommendedName>
</protein>
<dbReference type="OMA" id="MPDFCQE"/>
<reference evidence="6" key="1">
    <citation type="submission" date="2021-01" db="UniProtKB">
        <authorList>
            <consortium name="EnsemblMetazoa"/>
        </authorList>
    </citation>
    <scope>IDENTIFICATION</scope>
</reference>
<dbReference type="Proteomes" id="UP000594260">
    <property type="component" value="Unplaced"/>
</dbReference>
<dbReference type="OrthoDB" id="10067824at2759"/>
<feature type="domain" description="RRM" evidence="5">
    <location>
        <begin position="372"/>
        <end position="453"/>
    </location>
</feature>
<feature type="compositionally biased region" description="Basic and acidic residues" evidence="4">
    <location>
        <begin position="63"/>
        <end position="76"/>
    </location>
</feature>
<feature type="compositionally biased region" description="Gly residues" evidence="4">
    <location>
        <begin position="80"/>
        <end position="113"/>
    </location>
</feature>
<dbReference type="AlphaFoldDB" id="A0A7M7KC72"/>
<proteinExistence type="predicted"/>
<dbReference type="GeneID" id="111251894"/>
<feature type="region of interest" description="Disordered" evidence="4">
    <location>
        <begin position="51"/>
        <end position="159"/>
    </location>
</feature>
<dbReference type="CDD" id="cd12333">
    <property type="entry name" value="RRM2_p54nrb_like"/>
    <property type="match status" value="1"/>
</dbReference>
<evidence type="ECO:0000256" key="1">
    <source>
        <dbReference type="ARBA" id="ARBA00022737"/>
    </source>
</evidence>
<dbReference type="FunFam" id="3.30.70.330:FF:000043">
    <property type="entry name" value="paraspeckle component 1 isoform X1"/>
    <property type="match status" value="1"/>
</dbReference>
<dbReference type="RefSeq" id="XP_022664734.1">
    <property type="nucleotide sequence ID" value="XM_022808999.1"/>
</dbReference>
<feature type="region of interest" description="Disordered" evidence="4">
    <location>
        <begin position="600"/>
        <end position="643"/>
    </location>
</feature>
<dbReference type="PROSITE" id="PS50102">
    <property type="entry name" value="RRM"/>
    <property type="match status" value="2"/>
</dbReference>
<dbReference type="SMART" id="SM00360">
    <property type="entry name" value="RRM"/>
    <property type="match status" value="2"/>
</dbReference>
<dbReference type="Gene3D" id="3.30.70.330">
    <property type="match status" value="2"/>
</dbReference>
<feature type="compositionally biased region" description="Gly residues" evidence="4">
    <location>
        <begin position="29"/>
        <end position="38"/>
    </location>
</feature>
<feature type="domain" description="RRM" evidence="5">
    <location>
        <begin position="298"/>
        <end position="370"/>
    </location>
</feature>
<dbReference type="KEGG" id="vde:111251894"/>
<sequence length="643" mass="69751">MVGYQRGGFNNDFRDREPWGGRDDHRGGDQGMGGAGGGGYGGSVWQSYGDMLQGAGGPVGRSQDYHNEPFGGHRDSFGGLDQGIGGGSGGFMGGRGQGSDQGGFMGGGGGGRRGGLHDTSGGGYGQENLGGSGGYLRQQQQPDPYDGYGSRGGDSFEAYDRCGPVEADYRGSGPGLPRGGGVAGGGGVVGGGYGMDDDRDRGMYEQDYRMGGGGGGGGLGGGNAGGLYEERPETSTIFDIITLTMADRYKMVPERPARRPMRPGEKPDPIKDQLYEMQGNTYNLQSANVEPKKFTARCRLFIAPLPNSVSEDDLKQWFGQYGEVGEVFLNKQKNFAFVKMDTRENCEAAKNSLDFAKKDGVTIRVRYSSNPAAVRVSNLTNFVTNELLESAFGVFGEIERAVVIADERGRPTGEGIVEFAQKRSALMAIRRCEEECFLLTASPRPVVVEPYDFRDEDEGLPERNIAKSKAYAAERELRPRTAMPGSFEFEFGAKWKSLFEMEAQRKEELEYDTKRCRQALDEQLDFYMYEHETKLLREKLRAMEEQSQQIQRDREMRLRAEDGERRRREEEDYRRRMEGGAGGLLDTARRNALGAGLTGSLGGLSGAGGGQPGRGGGWNTGPPQVPPPYQSSMGAHMGGGARY</sequence>
<dbReference type="InterPro" id="IPR000504">
    <property type="entry name" value="RRM_dom"/>
</dbReference>
<dbReference type="Pfam" id="PF00076">
    <property type="entry name" value="RRM_1"/>
    <property type="match status" value="2"/>
</dbReference>
<evidence type="ECO:0000256" key="2">
    <source>
        <dbReference type="ARBA" id="ARBA00022884"/>
    </source>
</evidence>
<evidence type="ECO:0000256" key="3">
    <source>
        <dbReference type="PROSITE-ProRule" id="PRU00176"/>
    </source>
</evidence>
<dbReference type="InterPro" id="IPR012677">
    <property type="entry name" value="Nucleotide-bd_a/b_plait_sf"/>
</dbReference>
<evidence type="ECO:0000313" key="7">
    <source>
        <dbReference type="Proteomes" id="UP000594260"/>
    </source>
</evidence>
<feature type="compositionally biased region" description="Gly residues" evidence="4">
    <location>
        <begin position="120"/>
        <end position="134"/>
    </location>
</feature>
<dbReference type="CDD" id="cd12931">
    <property type="entry name" value="eNOPS_SF"/>
    <property type="match status" value="1"/>
</dbReference>
<dbReference type="Gene3D" id="6.10.250.1170">
    <property type="match status" value="1"/>
</dbReference>
<dbReference type="InParanoid" id="A0A7M7KC72"/>
<keyword evidence="1" id="KW-0677">Repeat</keyword>
<name>A0A7M7KC72_VARDE</name>
<dbReference type="GO" id="GO:0003723">
    <property type="term" value="F:RNA binding"/>
    <property type="evidence" value="ECO:0007669"/>
    <property type="project" value="UniProtKB-UniRule"/>
</dbReference>